<dbReference type="Pfam" id="PF13927">
    <property type="entry name" value="Ig_3"/>
    <property type="match status" value="1"/>
</dbReference>
<dbReference type="Proteomes" id="UP001163046">
    <property type="component" value="Unassembled WGS sequence"/>
</dbReference>
<dbReference type="AlphaFoldDB" id="A0A9X0CTS1"/>
<name>A0A9X0CTS1_9CNID</name>
<evidence type="ECO:0000256" key="1">
    <source>
        <dbReference type="ARBA" id="ARBA00022737"/>
    </source>
</evidence>
<feature type="domain" description="Ig-like" evidence="2">
    <location>
        <begin position="261"/>
        <end position="346"/>
    </location>
</feature>
<dbReference type="Pfam" id="PF00041">
    <property type="entry name" value="fn3"/>
    <property type="match status" value="2"/>
</dbReference>
<evidence type="ECO:0000313" key="5">
    <source>
        <dbReference type="Proteomes" id="UP001163046"/>
    </source>
</evidence>
<dbReference type="InterPro" id="IPR003599">
    <property type="entry name" value="Ig_sub"/>
</dbReference>
<dbReference type="InterPro" id="IPR013098">
    <property type="entry name" value="Ig_I-set"/>
</dbReference>
<evidence type="ECO:0000313" key="4">
    <source>
        <dbReference type="EMBL" id="KAJ7375777.1"/>
    </source>
</evidence>
<dbReference type="OrthoDB" id="6021834at2759"/>
<evidence type="ECO:0000259" key="2">
    <source>
        <dbReference type="PROSITE" id="PS50835"/>
    </source>
</evidence>
<dbReference type="PANTHER" id="PTHR13817">
    <property type="entry name" value="TITIN"/>
    <property type="match status" value="1"/>
</dbReference>
<dbReference type="PANTHER" id="PTHR13817:SF151">
    <property type="entry name" value="TITIN"/>
    <property type="match status" value="1"/>
</dbReference>
<dbReference type="SUPFAM" id="SSF49265">
    <property type="entry name" value="Fibronectin type III"/>
    <property type="match status" value="2"/>
</dbReference>
<dbReference type="Gene3D" id="2.60.40.10">
    <property type="entry name" value="Immunoglobulins"/>
    <property type="match status" value="6"/>
</dbReference>
<dbReference type="SMART" id="SM00060">
    <property type="entry name" value="FN3"/>
    <property type="match status" value="2"/>
</dbReference>
<reference evidence="4" key="1">
    <citation type="submission" date="2023-01" db="EMBL/GenBank/DDBJ databases">
        <title>Genome assembly of the deep-sea coral Lophelia pertusa.</title>
        <authorList>
            <person name="Herrera S."/>
            <person name="Cordes E."/>
        </authorList>
    </citation>
    <scope>NUCLEOTIDE SEQUENCE</scope>
    <source>
        <strain evidence="4">USNM1676648</strain>
        <tissue evidence="4">Polyp</tissue>
    </source>
</reference>
<accession>A0A9X0CTS1</accession>
<dbReference type="SMART" id="SM00408">
    <property type="entry name" value="IGc2"/>
    <property type="match status" value="3"/>
</dbReference>
<dbReference type="CDD" id="cd00063">
    <property type="entry name" value="FN3"/>
    <property type="match status" value="3"/>
</dbReference>
<comment type="caution">
    <text evidence="4">The sequence shown here is derived from an EMBL/GenBank/DDBJ whole genome shotgun (WGS) entry which is preliminary data.</text>
</comment>
<dbReference type="SMART" id="SM00409">
    <property type="entry name" value="IG"/>
    <property type="match status" value="3"/>
</dbReference>
<dbReference type="Pfam" id="PF07679">
    <property type="entry name" value="I-set"/>
    <property type="match status" value="1"/>
</dbReference>
<feature type="domain" description="Ig-like" evidence="2">
    <location>
        <begin position="162"/>
        <end position="249"/>
    </location>
</feature>
<dbReference type="InterPro" id="IPR050964">
    <property type="entry name" value="Striated_Muscle_Regulatory"/>
</dbReference>
<feature type="domain" description="Ig-like" evidence="2">
    <location>
        <begin position="61"/>
        <end position="152"/>
    </location>
</feature>
<protein>
    <submittedName>
        <fullName evidence="4">Axonal fasciculation</fullName>
    </submittedName>
</protein>
<organism evidence="4 5">
    <name type="scientific">Desmophyllum pertusum</name>
    <dbReference type="NCBI Taxonomy" id="174260"/>
    <lineage>
        <taxon>Eukaryota</taxon>
        <taxon>Metazoa</taxon>
        <taxon>Cnidaria</taxon>
        <taxon>Anthozoa</taxon>
        <taxon>Hexacorallia</taxon>
        <taxon>Scleractinia</taxon>
        <taxon>Caryophylliina</taxon>
        <taxon>Caryophylliidae</taxon>
        <taxon>Desmophyllum</taxon>
    </lineage>
</organism>
<dbReference type="InterPro" id="IPR036179">
    <property type="entry name" value="Ig-like_dom_sf"/>
</dbReference>
<feature type="domain" description="Fibronectin type-III" evidence="3">
    <location>
        <begin position="350"/>
        <end position="444"/>
    </location>
</feature>
<dbReference type="InterPro" id="IPR003961">
    <property type="entry name" value="FN3_dom"/>
</dbReference>
<dbReference type="PROSITE" id="PS50853">
    <property type="entry name" value="FN3"/>
    <property type="match status" value="3"/>
</dbReference>
<keyword evidence="5" id="KW-1185">Reference proteome</keyword>
<dbReference type="InterPro" id="IPR003598">
    <property type="entry name" value="Ig_sub2"/>
</dbReference>
<feature type="domain" description="Fibronectin type-III" evidence="3">
    <location>
        <begin position="1"/>
        <end position="61"/>
    </location>
</feature>
<evidence type="ECO:0000259" key="3">
    <source>
        <dbReference type="PROSITE" id="PS50853"/>
    </source>
</evidence>
<keyword evidence="1" id="KW-0677">Repeat</keyword>
<gene>
    <name evidence="4" type="primary">NCAM2_14</name>
    <name evidence="4" type="ORF">OS493_038936</name>
</gene>
<sequence>MTPITKDTEVRIEENITETQFMIKGLENGKTYQVTLVAVNEAGSSEPAVGMLKTKSKTGEPKIRKYQGDPVTRRLTQGNNVTFHCDVESGHPTPVVTWWFGWVDQSKKVDKIYDDRFSHPTNETLTITGIAPNDKGDYRCIAENKAGTADLKFQIIAVDVSPKIDPMEDEIIKNEQEHVDIECVVSGDPTPIVEWFHHGSYYPGQTTLMRGDKKVAKISFPNIHIYNTGDYTCQAKNGAMDSAGQVIVVKETVKLYVRSAPKIDKIASPTPVYSFVGITRAVTVTCTFSGYPVLTVRMYSENGTEIARGTTTASYTLKTTTEEDFGKFNCTAENPDGKAAHLMELKKAVRPGPPRNVAANKTCKEIILKWQHPLENGGMEILNYIITVLLDGSQLNTENADGASVQHKIRYSVKPETKYEIQIRARNEPGTGNEEIIFFTTDKFCLPGKPLITNLDENVPVDTEFTITWLAPKYDGGDSAITYKLELRMTPITKDTEVRIEENITETQFMIKGLENGKTYQVTLVAVNEAGSSEPAVGMFKTKSKTGEPKIRKYQGDPVTRRLTQGNNVTNSIVMSSLDIQHQSSLGGLGGSIKAKKLIRFTMIDFSHPTNETLDDYWYCAKRQRRL</sequence>
<dbReference type="PROSITE" id="PS50835">
    <property type="entry name" value="IG_LIKE"/>
    <property type="match status" value="3"/>
</dbReference>
<dbReference type="EMBL" id="MU826484">
    <property type="protein sequence ID" value="KAJ7375777.1"/>
    <property type="molecule type" value="Genomic_DNA"/>
</dbReference>
<dbReference type="SUPFAM" id="SSF48726">
    <property type="entry name" value="Immunoglobulin"/>
    <property type="match status" value="3"/>
</dbReference>
<dbReference type="InterPro" id="IPR007110">
    <property type="entry name" value="Ig-like_dom"/>
</dbReference>
<feature type="domain" description="Fibronectin type-III" evidence="3">
    <location>
        <begin position="446"/>
        <end position="549"/>
    </location>
</feature>
<dbReference type="InterPro" id="IPR036116">
    <property type="entry name" value="FN3_sf"/>
</dbReference>
<dbReference type="CDD" id="cd00096">
    <property type="entry name" value="Ig"/>
    <property type="match status" value="3"/>
</dbReference>
<proteinExistence type="predicted"/>
<dbReference type="InterPro" id="IPR013783">
    <property type="entry name" value="Ig-like_fold"/>
</dbReference>